<dbReference type="InterPro" id="IPR050155">
    <property type="entry name" value="HAD-like_hydrolase_sf"/>
</dbReference>
<dbReference type="SFLD" id="SFLDG01129">
    <property type="entry name" value="C1.5:_HAD__Beta-PGM__Phosphata"/>
    <property type="match status" value="1"/>
</dbReference>
<dbReference type="Proteomes" id="UP000237752">
    <property type="component" value="Unassembled WGS sequence"/>
</dbReference>
<dbReference type="InterPro" id="IPR041492">
    <property type="entry name" value="HAD_2"/>
</dbReference>
<dbReference type="EMBL" id="PVUE01000021">
    <property type="protein sequence ID" value="PRZ36642.1"/>
    <property type="molecule type" value="Genomic_DNA"/>
</dbReference>
<dbReference type="GO" id="GO:0005829">
    <property type="term" value="C:cytosol"/>
    <property type="evidence" value="ECO:0007669"/>
    <property type="project" value="TreeGrafter"/>
</dbReference>
<dbReference type="PANTHER" id="PTHR43434:SF20">
    <property type="entry name" value="5'-NUCLEOTIDASE"/>
    <property type="match status" value="1"/>
</dbReference>
<dbReference type="Gene3D" id="1.10.150.240">
    <property type="entry name" value="Putative phosphatase, domain 2"/>
    <property type="match status" value="1"/>
</dbReference>
<dbReference type="SFLD" id="SFLDS00003">
    <property type="entry name" value="Haloacid_Dehalogenase"/>
    <property type="match status" value="1"/>
</dbReference>
<evidence type="ECO:0000313" key="2">
    <source>
        <dbReference type="Proteomes" id="UP000237752"/>
    </source>
</evidence>
<protein>
    <submittedName>
        <fullName evidence="1">Phosphoglycolate phosphatase</fullName>
    </submittedName>
</protein>
<keyword evidence="2" id="KW-1185">Reference proteome</keyword>
<dbReference type="SUPFAM" id="SSF56784">
    <property type="entry name" value="HAD-like"/>
    <property type="match status" value="1"/>
</dbReference>
<evidence type="ECO:0000313" key="1">
    <source>
        <dbReference type="EMBL" id="PRZ36642.1"/>
    </source>
</evidence>
<dbReference type="InterPro" id="IPR023198">
    <property type="entry name" value="PGP-like_dom2"/>
</dbReference>
<accession>A0A2T0ZJV4</accession>
<dbReference type="InterPro" id="IPR036412">
    <property type="entry name" value="HAD-like_sf"/>
</dbReference>
<sequence>MSAPFVIGFDLDMTLIDSRPGMAAVIREINAETGYQIDADSVAGHLGPPLDQLLAPWVPADDRDALVVRFRELYPRLAITPAAALAGAREALEEVYSRGGRAIVITGKYTPNARLHLKHLDLRYDSLTGASWADAKTAALQEAGAAAYVGDHPADMLSAKAAEALAVGVPTGGASRADLVTAGADVVLDSLVEFPGWLDGFLTR</sequence>
<proteinExistence type="predicted"/>
<dbReference type="RefSeq" id="WP_106350697.1">
    <property type="nucleotide sequence ID" value="NZ_PVUE01000021.1"/>
</dbReference>
<dbReference type="OrthoDB" id="9793014at2"/>
<dbReference type="InterPro" id="IPR023214">
    <property type="entry name" value="HAD_sf"/>
</dbReference>
<gene>
    <name evidence="1" type="ORF">CLV47_12179</name>
</gene>
<dbReference type="Pfam" id="PF13419">
    <property type="entry name" value="HAD_2"/>
    <property type="match status" value="1"/>
</dbReference>
<dbReference type="Gene3D" id="3.40.50.1000">
    <property type="entry name" value="HAD superfamily/HAD-like"/>
    <property type="match status" value="1"/>
</dbReference>
<dbReference type="PANTHER" id="PTHR43434">
    <property type="entry name" value="PHOSPHOGLYCOLATE PHOSPHATASE"/>
    <property type="match status" value="1"/>
</dbReference>
<comment type="caution">
    <text evidence="1">The sequence shown here is derived from an EMBL/GenBank/DDBJ whole genome shotgun (WGS) entry which is preliminary data.</text>
</comment>
<reference evidence="1 2" key="1">
    <citation type="submission" date="2018-03" db="EMBL/GenBank/DDBJ databases">
        <title>Genomic Encyclopedia of Archaeal and Bacterial Type Strains, Phase II (KMG-II): from individual species to whole genera.</title>
        <authorList>
            <person name="Goeker M."/>
        </authorList>
    </citation>
    <scope>NUCLEOTIDE SEQUENCE [LARGE SCALE GENOMIC DNA]</scope>
    <source>
        <strain evidence="1 2">DSM 100065</strain>
    </source>
</reference>
<dbReference type="AlphaFoldDB" id="A0A2T0ZJV4"/>
<name>A0A2T0ZJV4_9ACTN</name>
<organism evidence="1 2">
    <name type="scientific">Antricoccus suffuscus</name>
    <dbReference type="NCBI Taxonomy" id="1629062"/>
    <lineage>
        <taxon>Bacteria</taxon>
        <taxon>Bacillati</taxon>
        <taxon>Actinomycetota</taxon>
        <taxon>Actinomycetes</taxon>
        <taxon>Geodermatophilales</taxon>
        <taxon>Antricoccaceae</taxon>
        <taxon>Antricoccus</taxon>
    </lineage>
</organism>
<dbReference type="GO" id="GO:0004713">
    <property type="term" value="F:protein tyrosine kinase activity"/>
    <property type="evidence" value="ECO:0007669"/>
    <property type="project" value="TreeGrafter"/>
</dbReference>